<evidence type="ECO:0000313" key="4">
    <source>
        <dbReference type="EMBL" id="MBR0596315.1"/>
    </source>
</evidence>
<dbReference type="GO" id="GO:0050118">
    <property type="term" value="F:N-acetyldiaminopimelate deacetylase activity"/>
    <property type="evidence" value="ECO:0007669"/>
    <property type="project" value="UniProtKB-ARBA"/>
</dbReference>
<feature type="binding site" evidence="2">
    <location>
        <position position="104"/>
    </location>
    <ligand>
        <name>Mn(2+)</name>
        <dbReference type="ChEBI" id="CHEBI:29035"/>
        <label>2</label>
    </ligand>
</feature>
<dbReference type="InterPro" id="IPR036264">
    <property type="entry name" value="Bact_exopeptidase_dim_dom"/>
</dbReference>
<dbReference type="SUPFAM" id="SSF55031">
    <property type="entry name" value="Bacterial exopeptidase dimerisation domain"/>
    <property type="match status" value="1"/>
</dbReference>
<keyword evidence="2" id="KW-0479">Metal-binding</keyword>
<dbReference type="CDD" id="cd03886">
    <property type="entry name" value="M20_Acy1"/>
    <property type="match status" value="1"/>
</dbReference>
<dbReference type="Pfam" id="PF01546">
    <property type="entry name" value="Peptidase_M20"/>
    <property type="match status" value="1"/>
</dbReference>
<dbReference type="SUPFAM" id="SSF53187">
    <property type="entry name" value="Zn-dependent exopeptidases"/>
    <property type="match status" value="1"/>
</dbReference>
<dbReference type="GO" id="GO:0019877">
    <property type="term" value="P:diaminopimelate biosynthetic process"/>
    <property type="evidence" value="ECO:0007669"/>
    <property type="project" value="UniProtKB-ARBA"/>
</dbReference>
<dbReference type="InterPro" id="IPR011650">
    <property type="entry name" value="Peptidase_M20_dimer"/>
</dbReference>
<evidence type="ECO:0000256" key="1">
    <source>
        <dbReference type="ARBA" id="ARBA00022801"/>
    </source>
</evidence>
<sequence length="392" mass="43011">MVGRKAIYDFVDEAAEWAIGLRRGFHRWPELSNQEYRTSIRIKQELENLGIETEKVLDTGLVAIMNKNSNRKVVALRADMDALPIQEEVILPYASERKGVMHACGHDVHMAVLLGTAKVLNEIKEDINGTVKFIFQPAEETTGGAERMIKKGCLENPKVDYILGLHVKPDLPAGTLGLKYGKVHASSDMFRIVVKGKGSHGAYPELGIDAIVAASQIVTNAQSIVSRNVSPLNPAVITFGSFHGGNAMNIVSDRVILEGTLRALDKNTRDYLKTRLREVAKNTAKAAGASADVEFSKGYSALTNDNFIVDMIKELGMCEAGIDKIVELKEPSMGVEDFSFFLEKIPGAFFFLGSGYKGRENEGIHSGKFEVDEKCIKPGILIETLSVLKLLE</sequence>
<dbReference type="PANTHER" id="PTHR11014:SF63">
    <property type="entry name" value="METALLOPEPTIDASE, PUTATIVE (AFU_ORTHOLOGUE AFUA_6G09600)-RELATED"/>
    <property type="match status" value="1"/>
</dbReference>
<organism evidence="4 5">
    <name type="scientific">Sinanaerobacter chloroacetimidivorans</name>
    <dbReference type="NCBI Taxonomy" id="2818044"/>
    <lineage>
        <taxon>Bacteria</taxon>
        <taxon>Bacillati</taxon>
        <taxon>Bacillota</taxon>
        <taxon>Clostridia</taxon>
        <taxon>Peptostreptococcales</taxon>
        <taxon>Anaerovoracaceae</taxon>
        <taxon>Sinanaerobacter</taxon>
    </lineage>
</organism>
<dbReference type="InterPro" id="IPR002933">
    <property type="entry name" value="Peptidase_M20"/>
</dbReference>
<feature type="binding site" evidence="2">
    <location>
        <position position="140"/>
    </location>
    <ligand>
        <name>Mn(2+)</name>
        <dbReference type="ChEBI" id="CHEBI:29035"/>
        <label>2</label>
    </ligand>
</feature>
<keyword evidence="5" id="KW-1185">Reference proteome</keyword>
<name>A0A8J7VZN2_9FIRM</name>
<dbReference type="EMBL" id="JAGSND010000001">
    <property type="protein sequence ID" value="MBR0596315.1"/>
    <property type="molecule type" value="Genomic_DNA"/>
</dbReference>
<dbReference type="AlphaFoldDB" id="A0A8J7VZN2"/>
<dbReference type="NCBIfam" id="TIGR01891">
    <property type="entry name" value="amidohydrolases"/>
    <property type="match status" value="1"/>
</dbReference>
<dbReference type="Gene3D" id="3.40.630.10">
    <property type="entry name" value="Zn peptidases"/>
    <property type="match status" value="1"/>
</dbReference>
<dbReference type="PIRSF" id="PIRSF005962">
    <property type="entry name" value="Pept_M20D_amidohydro"/>
    <property type="match status" value="1"/>
</dbReference>
<evidence type="ECO:0000259" key="3">
    <source>
        <dbReference type="Pfam" id="PF07687"/>
    </source>
</evidence>
<proteinExistence type="predicted"/>
<protein>
    <submittedName>
        <fullName evidence="4">Amidohydrolase</fullName>
    </submittedName>
</protein>
<dbReference type="GO" id="GO:0046872">
    <property type="term" value="F:metal ion binding"/>
    <property type="evidence" value="ECO:0007669"/>
    <property type="project" value="UniProtKB-KW"/>
</dbReference>
<feature type="domain" description="Peptidase M20 dimerisation" evidence="3">
    <location>
        <begin position="188"/>
        <end position="285"/>
    </location>
</feature>
<dbReference type="InterPro" id="IPR017439">
    <property type="entry name" value="Amidohydrolase"/>
</dbReference>
<accession>A0A8J7VZN2</accession>
<comment type="cofactor">
    <cofactor evidence="2">
        <name>Mn(2+)</name>
        <dbReference type="ChEBI" id="CHEBI:29035"/>
    </cofactor>
    <text evidence="2">The Mn(2+) ion enhances activity.</text>
</comment>
<gene>
    <name evidence="4" type="ORF">KCX82_00345</name>
</gene>
<dbReference type="Gene3D" id="3.30.70.360">
    <property type="match status" value="1"/>
</dbReference>
<comment type="caution">
    <text evidence="4">The sequence shown here is derived from an EMBL/GenBank/DDBJ whole genome shotgun (WGS) entry which is preliminary data.</text>
</comment>
<reference evidence="4" key="1">
    <citation type="submission" date="2021-04" db="EMBL/GenBank/DDBJ databases">
        <title>Sinoanaerobacter chloroacetimidivorans sp. nov., an obligate anaerobic bacterium isolated from anaerobic sludge.</title>
        <authorList>
            <person name="Bao Y."/>
        </authorList>
    </citation>
    <scope>NUCLEOTIDE SEQUENCE</scope>
    <source>
        <strain evidence="4">BAD-6</strain>
    </source>
</reference>
<feature type="binding site" evidence="2">
    <location>
        <position position="365"/>
    </location>
    <ligand>
        <name>Mn(2+)</name>
        <dbReference type="ChEBI" id="CHEBI:29035"/>
        <label>2</label>
    </ligand>
</feature>
<evidence type="ECO:0000313" key="5">
    <source>
        <dbReference type="Proteomes" id="UP000675664"/>
    </source>
</evidence>
<evidence type="ECO:0000256" key="2">
    <source>
        <dbReference type="PIRSR" id="PIRSR005962-1"/>
    </source>
</evidence>
<dbReference type="FunFam" id="3.30.70.360:FF:000001">
    <property type="entry name" value="N-acetyldiaminopimelate deacetylase"/>
    <property type="match status" value="1"/>
</dbReference>
<keyword evidence="1" id="KW-0378">Hydrolase</keyword>
<dbReference type="Pfam" id="PF07687">
    <property type="entry name" value="M20_dimer"/>
    <property type="match status" value="1"/>
</dbReference>
<dbReference type="PANTHER" id="PTHR11014">
    <property type="entry name" value="PEPTIDASE M20 FAMILY MEMBER"/>
    <property type="match status" value="1"/>
</dbReference>
<reference evidence="4" key="2">
    <citation type="submission" date="2021-04" db="EMBL/GenBank/DDBJ databases">
        <authorList>
            <person name="Liu J."/>
        </authorList>
    </citation>
    <scope>NUCLEOTIDE SEQUENCE</scope>
    <source>
        <strain evidence="4">BAD-6</strain>
    </source>
</reference>
<keyword evidence="2" id="KW-0464">Manganese</keyword>
<dbReference type="Proteomes" id="UP000675664">
    <property type="component" value="Unassembled WGS sequence"/>
</dbReference>
<feature type="binding site" evidence="2">
    <location>
        <position position="166"/>
    </location>
    <ligand>
        <name>Mn(2+)</name>
        <dbReference type="ChEBI" id="CHEBI:29035"/>
        <label>2</label>
    </ligand>
</feature>
<dbReference type="RefSeq" id="WP_227016451.1">
    <property type="nucleotide sequence ID" value="NZ_JAGSND010000001.1"/>
</dbReference>
<feature type="binding site" evidence="2">
    <location>
        <position position="106"/>
    </location>
    <ligand>
        <name>Mn(2+)</name>
        <dbReference type="ChEBI" id="CHEBI:29035"/>
        <label>2</label>
    </ligand>
</feature>